<evidence type="ECO:0000256" key="1">
    <source>
        <dbReference type="SAM" id="Phobius"/>
    </source>
</evidence>
<keyword evidence="1" id="KW-0472">Membrane</keyword>
<dbReference type="AlphaFoldDB" id="A0A372FWC3"/>
<comment type="caution">
    <text evidence="2">The sequence shown here is derived from an EMBL/GenBank/DDBJ whole genome shotgun (WGS) entry which is preliminary data.</text>
</comment>
<proteinExistence type="predicted"/>
<dbReference type="OrthoDB" id="4177349at2"/>
<organism evidence="2 3">
    <name type="scientific">Micromonospora craniellae</name>
    <dbReference type="NCBI Taxonomy" id="2294034"/>
    <lineage>
        <taxon>Bacteria</taxon>
        <taxon>Bacillati</taxon>
        <taxon>Actinomycetota</taxon>
        <taxon>Actinomycetes</taxon>
        <taxon>Micromonosporales</taxon>
        <taxon>Micromonosporaceae</taxon>
        <taxon>Micromonospora</taxon>
    </lineage>
</organism>
<gene>
    <name evidence="2" type="ORF">D0Q02_18800</name>
</gene>
<evidence type="ECO:0000313" key="2">
    <source>
        <dbReference type="EMBL" id="RFS45075.1"/>
    </source>
</evidence>
<keyword evidence="3" id="KW-1185">Reference proteome</keyword>
<feature type="transmembrane region" description="Helical" evidence="1">
    <location>
        <begin position="16"/>
        <end position="38"/>
    </location>
</feature>
<protein>
    <submittedName>
        <fullName evidence="2">Uncharacterized protein</fullName>
    </submittedName>
</protein>
<feature type="transmembrane region" description="Helical" evidence="1">
    <location>
        <begin position="121"/>
        <end position="141"/>
    </location>
</feature>
<evidence type="ECO:0000313" key="3">
    <source>
        <dbReference type="Proteomes" id="UP000262621"/>
    </source>
</evidence>
<feature type="transmembrane region" description="Helical" evidence="1">
    <location>
        <begin position="89"/>
        <end position="109"/>
    </location>
</feature>
<name>A0A372FWC3_9ACTN</name>
<dbReference type="Proteomes" id="UP000262621">
    <property type="component" value="Unassembled WGS sequence"/>
</dbReference>
<feature type="transmembrane region" description="Helical" evidence="1">
    <location>
        <begin position="175"/>
        <end position="197"/>
    </location>
</feature>
<keyword evidence="1" id="KW-0812">Transmembrane</keyword>
<keyword evidence="1" id="KW-1133">Transmembrane helix</keyword>
<accession>A0A372FWC3</accession>
<dbReference type="RefSeq" id="WP_117229340.1">
    <property type="nucleotide sequence ID" value="NZ_CP061725.1"/>
</dbReference>
<reference evidence="2 3" key="1">
    <citation type="submission" date="2018-08" db="EMBL/GenBank/DDBJ databases">
        <title>Verrucosispora craniellae sp. nov., isolated from a marine sponge in the South China Sea.</title>
        <authorList>
            <person name="Li L."/>
            <person name="Lin H.W."/>
        </authorList>
    </citation>
    <scope>NUCLEOTIDE SEQUENCE [LARGE SCALE GENOMIC DNA]</scope>
    <source>
        <strain evidence="2 3">LHW63014</strain>
    </source>
</reference>
<dbReference type="EMBL" id="QVFU01000020">
    <property type="protein sequence ID" value="RFS45075.1"/>
    <property type="molecule type" value="Genomic_DNA"/>
</dbReference>
<sequence>MTSPLRLFLAVRPARTVLAVTVLLGALTAWFGLVQTTIPMAVQEGKPTIPLWRMIAMGAAVLPVLALTSPLADLEQVTTQRLRSMQRRYLAGLSVGCAAIYLFICSIMLHPAVLTITARSWIAWFGLALIAGAILGWRLAWTLPSGTALVLWYWGYSGNQHYQWWEFSARPHDDLPSLVLSVALLAAGLAAYAATPWRRRRWSRRR</sequence>
<feature type="transmembrane region" description="Helical" evidence="1">
    <location>
        <begin position="50"/>
        <end position="69"/>
    </location>
</feature>